<evidence type="ECO:0000313" key="2">
    <source>
        <dbReference type="Proteomes" id="UP000271087"/>
    </source>
</evidence>
<dbReference type="EMBL" id="UYRW01003283">
    <property type="protein sequence ID" value="VDK88561.1"/>
    <property type="molecule type" value="Genomic_DNA"/>
</dbReference>
<name>A0A182EJ90_ONCOC</name>
<reference evidence="3" key="1">
    <citation type="submission" date="2016-06" db="UniProtKB">
        <authorList>
            <consortium name="WormBaseParasite"/>
        </authorList>
    </citation>
    <scope>IDENTIFICATION</scope>
</reference>
<dbReference type="Proteomes" id="UP000271087">
    <property type="component" value="Unassembled WGS sequence"/>
</dbReference>
<protein>
    <submittedName>
        <fullName evidence="3">Secreted protein</fullName>
    </submittedName>
</protein>
<organism evidence="3">
    <name type="scientific">Onchocerca ochengi</name>
    <name type="common">Filarial nematode worm</name>
    <dbReference type="NCBI Taxonomy" id="42157"/>
    <lineage>
        <taxon>Eukaryota</taxon>
        <taxon>Metazoa</taxon>
        <taxon>Ecdysozoa</taxon>
        <taxon>Nematoda</taxon>
        <taxon>Chromadorea</taxon>
        <taxon>Rhabditida</taxon>
        <taxon>Spirurina</taxon>
        <taxon>Spiruromorpha</taxon>
        <taxon>Filarioidea</taxon>
        <taxon>Onchocercidae</taxon>
        <taxon>Onchocerca</taxon>
    </lineage>
</organism>
<evidence type="ECO:0000313" key="1">
    <source>
        <dbReference type="EMBL" id="VDK88561.1"/>
    </source>
</evidence>
<sequence>SNWLTCITASIVRRMWLRLPSHADYHLFLSTSPVISLAHGTDCWGGGGKIQVVVTLYWLRQAALVV</sequence>
<keyword evidence="2" id="KW-1185">Reference proteome</keyword>
<dbReference type="AlphaFoldDB" id="A0A182EJ90"/>
<dbReference type="WBParaSite" id="nOo.2.0.1.t08174-RA">
    <property type="protein sequence ID" value="nOo.2.0.1.t08174-RA"/>
    <property type="gene ID" value="nOo.2.0.1.g08174"/>
</dbReference>
<gene>
    <name evidence="1" type="ORF">NOO_LOCUS8174</name>
</gene>
<evidence type="ECO:0000313" key="3">
    <source>
        <dbReference type="WBParaSite" id="nOo.2.0.1.t08174-RA"/>
    </source>
</evidence>
<proteinExistence type="predicted"/>
<reference evidence="1 2" key="2">
    <citation type="submission" date="2018-08" db="EMBL/GenBank/DDBJ databases">
        <authorList>
            <person name="Laetsch R D."/>
            <person name="Stevens L."/>
            <person name="Kumar S."/>
            <person name="Blaxter L. M."/>
        </authorList>
    </citation>
    <scope>NUCLEOTIDE SEQUENCE [LARGE SCALE GENOMIC DNA]</scope>
</reference>
<accession>A0A182EJ90</accession>